<sequence>MHSVNPNSNAPEFVSHDSDPSVDHNHHDSHHPPHLDAGLLQLHRMQRPGDCDSASSRDIYSRIHCHTDL</sequence>
<keyword evidence="3" id="KW-1185">Reference proteome</keyword>
<dbReference type="AlphaFoldDB" id="A0A9N7V602"/>
<proteinExistence type="predicted"/>
<evidence type="ECO:0000313" key="2">
    <source>
        <dbReference type="EMBL" id="CAB1443302.1"/>
    </source>
</evidence>
<reference evidence="2" key="1">
    <citation type="submission" date="2020-03" db="EMBL/GenBank/DDBJ databases">
        <authorList>
            <person name="Weist P."/>
        </authorList>
    </citation>
    <scope>NUCLEOTIDE SEQUENCE</scope>
</reference>
<feature type="compositionally biased region" description="Basic and acidic residues" evidence="1">
    <location>
        <begin position="14"/>
        <end position="34"/>
    </location>
</feature>
<dbReference type="Proteomes" id="UP001153269">
    <property type="component" value="Unassembled WGS sequence"/>
</dbReference>
<dbReference type="EMBL" id="CADEAL010003052">
    <property type="protein sequence ID" value="CAB1443302.1"/>
    <property type="molecule type" value="Genomic_DNA"/>
</dbReference>
<accession>A0A9N7V602</accession>
<organism evidence="2 3">
    <name type="scientific">Pleuronectes platessa</name>
    <name type="common">European plaice</name>
    <dbReference type="NCBI Taxonomy" id="8262"/>
    <lineage>
        <taxon>Eukaryota</taxon>
        <taxon>Metazoa</taxon>
        <taxon>Chordata</taxon>
        <taxon>Craniata</taxon>
        <taxon>Vertebrata</taxon>
        <taxon>Euteleostomi</taxon>
        <taxon>Actinopterygii</taxon>
        <taxon>Neopterygii</taxon>
        <taxon>Teleostei</taxon>
        <taxon>Neoteleostei</taxon>
        <taxon>Acanthomorphata</taxon>
        <taxon>Carangaria</taxon>
        <taxon>Pleuronectiformes</taxon>
        <taxon>Pleuronectoidei</taxon>
        <taxon>Pleuronectidae</taxon>
        <taxon>Pleuronectes</taxon>
    </lineage>
</organism>
<protein>
    <submittedName>
        <fullName evidence="2">Uncharacterized protein</fullName>
    </submittedName>
</protein>
<gene>
    <name evidence="2" type="ORF">PLEPLA_LOCUS31018</name>
</gene>
<evidence type="ECO:0000256" key="1">
    <source>
        <dbReference type="SAM" id="MobiDB-lite"/>
    </source>
</evidence>
<name>A0A9N7V602_PLEPL</name>
<feature type="compositionally biased region" description="Polar residues" evidence="1">
    <location>
        <begin position="1"/>
        <end position="10"/>
    </location>
</feature>
<evidence type="ECO:0000313" key="3">
    <source>
        <dbReference type="Proteomes" id="UP001153269"/>
    </source>
</evidence>
<feature type="region of interest" description="Disordered" evidence="1">
    <location>
        <begin position="1"/>
        <end position="40"/>
    </location>
</feature>
<comment type="caution">
    <text evidence="2">The sequence shown here is derived from an EMBL/GenBank/DDBJ whole genome shotgun (WGS) entry which is preliminary data.</text>
</comment>